<dbReference type="InterPro" id="IPR029016">
    <property type="entry name" value="GAF-like_dom_sf"/>
</dbReference>
<dbReference type="GO" id="GO:0043565">
    <property type="term" value="F:sequence-specific DNA binding"/>
    <property type="evidence" value="ECO:0007669"/>
    <property type="project" value="InterPro"/>
</dbReference>
<accession>A0A3E0WJD8</accession>
<dbReference type="FunFam" id="3.40.50.300:FF:000006">
    <property type="entry name" value="DNA-binding transcriptional regulator NtrC"/>
    <property type="match status" value="1"/>
</dbReference>
<dbReference type="Pfam" id="PF00158">
    <property type="entry name" value="Sigma54_activat"/>
    <property type="match status" value="1"/>
</dbReference>
<evidence type="ECO:0000259" key="7">
    <source>
        <dbReference type="PROSITE" id="PS50045"/>
    </source>
</evidence>
<feature type="region of interest" description="Disordered" evidence="6">
    <location>
        <begin position="313"/>
        <end position="332"/>
    </location>
</feature>
<keyword evidence="2" id="KW-0067">ATP-binding</keyword>
<keyword evidence="4" id="KW-0238">DNA-binding</keyword>
<evidence type="ECO:0000313" key="8">
    <source>
        <dbReference type="EMBL" id="RFA33100.1"/>
    </source>
</evidence>
<evidence type="ECO:0000256" key="2">
    <source>
        <dbReference type="ARBA" id="ARBA00022840"/>
    </source>
</evidence>
<dbReference type="GO" id="GO:0006355">
    <property type="term" value="P:regulation of DNA-templated transcription"/>
    <property type="evidence" value="ECO:0007669"/>
    <property type="project" value="InterPro"/>
</dbReference>
<dbReference type="InterPro" id="IPR002197">
    <property type="entry name" value="HTH_Fis"/>
</dbReference>
<proteinExistence type="predicted"/>
<dbReference type="Gene3D" id="3.30.450.40">
    <property type="match status" value="1"/>
</dbReference>
<dbReference type="PANTHER" id="PTHR32071:SF77">
    <property type="entry name" value="TRANSCRIPTIONAL REGULATORY PROTEIN"/>
    <property type="match status" value="1"/>
</dbReference>
<dbReference type="Pfam" id="PF01590">
    <property type="entry name" value="GAF"/>
    <property type="match status" value="1"/>
</dbReference>
<dbReference type="SUPFAM" id="SSF52540">
    <property type="entry name" value="P-loop containing nucleoside triphosphate hydrolases"/>
    <property type="match status" value="1"/>
</dbReference>
<keyword evidence="3" id="KW-0805">Transcription regulation</keyword>
<evidence type="ECO:0000313" key="9">
    <source>
        <dbReference type="Proteomes" id="UP000256763"/>
    </source>
</evidence>
<protein>
    <recommendedName>
        <fullName evidence="7">Sigma-54 factor interaction domain-containing protein</fullName>
    </recommendedName>
</protein>
<evidence type="ECO:0000256" key="6">
    <source>
        <dbReference type="SAM" id="MobiDB-lite"/>
    </source>
</evidence>
<evidence type="ECO:0000256" key="1">
    <source>
        <dbReference type="ARBA" id="ARBA00022741"/>
    </source>
</evidence>
<feature type="domain" description="Sigma-54 factor interaction" evidence="7">
    <location>
        <begin position="346"/>
        <end position="571"/>
    </location>
</feature>
<evidence type="ECO:0000256" key="5">
    <source>
        <dbReference type="ARBA" id="ARBA00023163"/>
    </source>
</evidence>
<keyword evidence="5" id="KW-0804">Transcription</keyword>
<keyword evidence="9" id="KW-1185">Reference proteome</keyword>
<feature type="compositionally biased region" description="Polar residues" evidence="6">
    <location>
        <begin position="318"/>
        <end position="331"/>
    </location>
</feature>
<dbReference type="InterPro" id="IPR009057">
    <property type="entry name" value="Homeodomain-like_sf"/>
</dbReference>
<dbReference type="PROSITE" id="PS50045">
    <property type="entry name" value="SIGMA54_INTERACT_4"/>
    <property type="match status" value="1"/>
</dbReference>
<sequence length="661" mass="73239">MNYAVNPDSTAVASWNEGATAGEEFDNQVILESWERCENVYRLSPSARHRANVLESVRLKEERQKHNDLLQIARAEMHRLYRQFAGSGWSVLFTDQQGVVLDYVGDATLKPDFRSAGLILGAIWSEEHQGTNGIGTCIKENRPVSVHRDQHFRLCHQQLSCCGAPIWGPTGDPIAILDASTVSALETPERQQHTLALVSMSAQFISKWRFLREYEDAIIVRFHSRCEYIGLVNDGVLAVDWEGRIVGADHKASSYLGAMIGQPLPGLSIDQVFDISPAALAERAERPYLPYCGVRTANGAQLYAQIQLGARAGEQRSRNNSRVQRIPSSPSRALEQREALCSLENLRGGDPRMARSIDRAYKVIDRDIPILLNGETGTGKELLARAIHAASQRRHKPFVAVNCAAIPKDLIESELFGYRPGAFTGAARGGRKGKIEQADSGMLFLDEIGDMPLELQARLLRVLEEREIVPLGGDEPQPVDFALVSATHRDLPQLVAEGVFREDLYYRLNGLALELPPLRQRSDREQVIRAILELESGGSVELQPAVLQALVTYSWPGNIRQARNVLRTAVALCEGETIRLTELPDEIAACAEQEGCDGDSETLALQDSPLADAERRALLTELERHGGNVSRTAETLGMSRNTLYRKMRRHGIAMRGLPPKD</sequence>
<dbReference type="PANTHER" id="PTHR32071">
    <property type="entry name" value="TRANSCRIPTIONAL REGULATORY PROTEIN"/>
    <property type="match status" value="1"/>
</dbReference>
<dbReference type="Gene3D" id="1.10.10.60">
    <property type="entry name" value="Homeodomain-like"/>
    <property type="match status" value="1"/>
</dbReference>
<dbReference type="OrthoDB" id="9804019at2"/>
<evidence type="ECO:0000256" key="4">
    <source>
        <dbReference type="ARBA" id="ARBA00023125"/>
    </source>
</evidence>
<dbReference type="SUPFAM" id="SSF55781">
    <property type="entry name" value="GAF domain-like"/>
    <property type="match status" value="1"/>
</dbReference>
<dbReference type="InterPro" id="IPR003018">
    <property type="entry name" value="GAF"/>
</dbReference>
<dbReference type="SMART" id="SM00382">
    <property type="entry name" value="AAA"/>
    <property type="match status" value="1"/>
</dbReference>
<dbReference type="RefSeq" id="WP_116303582.1">
    <property type="nucleotide sequence ID" value="NZ_NFZV01000024.1"/>
</dbReference>
<dbReference type="InterPro" id="IPR002078">
    <property type="entry name" value="Sigma_54_int"/>
</dbReference>
<dbReference type="Proteomes" id="UP000256763">
    <property type="component" value="Unassembled WGS sequence"/>
</dbReference>
<dbReference type="InterPro" id="IPR003593">
    <property type="entry name" value="AAA+_ATPase"/>
</dbReference>
<dbReference type="InterPro" id="IPR058031">
    <property type="entry name" value="AAA_lid_NorR"/>
</dbReference>
<dbReference type="CDD" id="cd00009">
    <property type="entry name" value="AAA"/>
    <property type="match status" value="1"/>
</dbReference>
<name>A0A3E0WJD8_9GAMM</name>
<gene>
    <name evidence="8" type="ORF">CAL65_18215</name>
</gene>
<dbReference type="InterPro" id="IPR027417">
    <property type="entry name" value="P-loop_NTPase"/>
</dbReference>
<dbReference type="Gene3D" id="1.10.8.60">
    <property type="match status" value="1"/>
</dbReference>
<evidence type="ECO:0000256" key="3">
    <source>
        <dbReference type="ARBA" id="ARBA00023015"/>
    </source>
</evidence>
<reference evidence="9" key="1">
    <citation type="submission" date="2017-05" db="EMBL/GenBank/DDBJ databases">
        <authorList>
            <person name="Sharma S."/>
            <person name="Sidhu C."/>
            <person name="Pinnaka A.K."/>
        </authorList>
    </citation>
    <scope>NUCLEOTIDE SEQUENCE [LARGE SCALE GENOMIC DNA]</scope>
    <source>
        <strain evidence="9">AK93</strain>
    </source>
</reference>
<dbReference type="Pfam" id="PF25601">
    <property type="entry name" value="AAA_lid_14"/>
    <property type="match status" value="1"/>
</dbReference>
<dbReference type="InterPro" id="IPR025662">
    <property type="entry name" value="Sigma_54_int_dom_ATP-bd_1"/>
</dbReference>
<dbReference type="GO" id="GO:0005524">
    <property type="term" value="F:ATP binding"/>
    <property type="evidence" value="ECO:0007669"/>
    <property type="project" value="UniProtKB-KW"/>
</dbReference>
<dbReference type="PRINTS" id="PR01590">
    <property type="entry name" value="HTHFIS"/>
</dbReference>
<dbReference type="EMBL" id="NFZW01000023">
    <property type="protein sequence ID" value="RFA33100.1"/>
    <property type="molecule type" value="Genomic_DNA"/>
</dbReference>
<organism evidence="8 9">
    <name type="scientific">Alkalilimnicola ehrlichii</name>
    <dbReference type="NCBI Taxonomy" id="351052"/>
    <lineage>
        <taxon>Bacteria</taxon>
        <taxon>Pseudomonadati</taxon>
        <taxon>Pseudomonadota</taxon>
        <taxon>Gammaproteobacteria</taxon>
        <taxon>Chromatiales</taxon>
        <taxon>Ectothiorhodospiraceae</taxon>
        <taxon>Alkalilimnicola</taxon>
    </lineage>
</organism>
<dbReference type="AlphaFoldDB" id="A0A3E0WJD8"/>
<dbReference type="Gene3D" id="3.40.50.300">
    <property type="entry name" value="P-loop containing nucleotide triphosphate hydrolases"/>
    <property type="match status" value="1"/>
</dbReference>
<keyword evidence="1" id="KW-0547">Nucleotide-binding</keyword>
<dbReference type="Pfam" id="PF02954">
    <property type="entry name" value="HTH_8"/>
    <property type="match status" value="1"/>
</dbReference>
<comment type="caution">
    <text evidence="8">The sequence shown here is derived from an EMBL/GenBank/DDBJ whole genome shotgun (WGS) entry which is preliminary data.</text>
</comment>
<dbReference type="PROSITE" id="PS00675">
    <property type="entry name" value="SIGMA54_INTERACT_1"/>
    <property type="match status" value="1"/>
</dbReference>
<dbReference type="SUPFAM" id="SSF46689">
    <property type="entry name" value="Homeodomain-like"/>
    <property type="match status" value="1"/>
</dbReference>